<feature type="region of interest" description="Disordered" evidence="1">
    <location>
        <begin position="85"/>
        <end position="138"/>
    </location>
</feature>
<protein>
    <submittedName>
        <fullName evidence="3">Uncharacterized protein</fullName>
    </submittedName>
</protein>
<dbReference type="AlphaFoldDB" id="A0A7J6ERT2"/>
<sequence length="155" mass="17696">MAIQIPGYSIIIPIFTWLIRYWIWVFGRRTSDLVNPESDLRCGDWIVGFGIEVLARKAKNQYTWKGFEAIPKALKELKDEGLKENFSSFDGNDDSKVSDDEEDDERISDTRTESQPDKLNPSLNLKSSASSKPENRREKSLALLTQNFVKGFAGF</sequence>
<feature type="transmembrane region" description="Helical" evidence="2">
    <location>
        <begin position="6"/>
        <end position="23"/>
    </location>
</feature>
<gene>
    <name evidence="3" type="ORF">F8388_016897</name>
</gene>
<evidence type="ECO:0000256" key="2">
    <source>
        <dbReference type="SAM" id="Phobius"/>
    </source>
</evidence>
<dbReference type="GO" id="GO:0090575">
    <property type="term" value="C:RNA polymerase II transcription regulator complex"/>
    <property type="evidence" value="ECO:0007669"/>
    <property type="project" value="TreeGrafter"/>
</dbReference>
<dbReference type="PANTHER" id="PTHR12081">
    <property type="entry name" value="TRANSCRIPTION FACTOR E2F"/>
    <property type="match status" value="1"/>
</dbReference>
<dbReference type="InterPro" id="IPR015633">
    <property type="entry name" value="E2F"/>
</dbReference>
<reference evidence="3 4" key="1">
    <citation type="journal article" date="2020" name="bioRxiv">
        <title>Sequence and annotation of 42 cannabis genomes reveals extensive copy number variation in cannabinoid synthesis and pathogen resistance genes.</title>
        <authorList>
            <person name="Mckernan K.J."/>
            <person name="Helbert Y."/>
            <person name="Kane L.T."/>
            <person name="Ebling H."/>
            <person name="Zhang L."/>
            <person name="Liu B."/>
            <person name="Eaton Z."/>
            <person name="Mclaughlin S."/>
            <person name="Kingan S."/>
            <person name="Baybayan P."/>
            <person name="Concepcion G."/>
            <person name="Jordan M."/>
            <person name="Riva A."/>
            <person name="Barbazuk W."/>
            <person name="Harkins T."/>
        </authorList>
    </citation>
    <scope>NUCLEOTIDE SEQUENCE [LARGE SCALE GENOMIC DNA]</scope>
    <source>
        <strain evidence="4">cv. Jamaican Lion 4</strain>
        <tissue evidence="3">Leaf</tissue>
    </source>
</reference>
<evidence type="ECO:0000313" key="4">
    <source>
        <dbReference type="Proteomes" id="UP000525078"/>
    </source>
</evidence>
<evidence type="ECO:0000313" key="3">
    <source>
        <dbReference type="EMBL" id="KAF4361088.1"/>
    </source>
</evidence>
<dbReference type="Proteomes" id="UP000525078">
    <property type="component" value="Unassembled WGS sequence"/>
</dbReference>
<keyword evidence="2" id="KW-0472">Membrane</keyword>
<proteinExistence type="predicted"/>
<feature type="compositionally biased region" description="Basic and acidic residues" evidence="1">
    <location>
        <begin position="107"/>
        <end position="116"/>
    </location>
</feature>
<dbReference type="EMBL" id="JAATIP010000196">
    <property type="protein sequence ID" value="KAF4361088.1"/>
    <property type="molecule type" value="Genomic_DNA"/>
</dbReference>
<dbReference type="PANTHER" id="PTHR12081:SF106">
    <property type="entry name" value="E2F TRANSCRIPTION FACTOR-LIKE E2FE"/>
    <property type="match status" value="1"/>
</dbReference>
<name>A0A7J6ERT2_CANSA</name>
<comment type="caution">
    <text evidence="3">The sequence shown here is derived from an EMBL/GenBank/DDBJ whole genome shotgun (WGS) entry which is preliminary data.</text>
</comment>
<keyword evidence="2" id="KW-0812">Transmembrane</keyword>
<dbReference type="GO" id="GO:0000981">
    <property type="term" value="F:DNA-binding transcription factor activity, RNA polymerase II-specific"/>
    <property type="evidence" value="ECO:0007669"/>
    <property type="project" value="TreeGrafter"/>
</dbReference>
<dbReference type="GO" id="GO:0000978">
    <property type="term" value="F:RNA polymerase II cis-regulatory region sequence-specific DNA binding"/>
    <property type="evidence" value="ECO:0007669"/>
    <property type="project" value="InterPro"/>
</dbReference>
<accession>A0A7J6ERT2</accession>
<keyword evidence="2" id="KW-1133">Transmembrane helix</keyword>
<evidence type="ECO:0000256" key="1">
    <source>
        <dbReference type="SAM" id="MobiDB-lite"/>
    </source>
</evidence>
<organism evidence="3 4">
    <name type="scientific">Cannabis sativa</name>
    <name type="common">Hemp</name>
    <name type="synonym">Marijuana</name>
    <dbReference type="NCBI Taxonomy" id="3483"/>
    <lineage>
        <taxon>Eukaryota</taxon>
        <taxon>Viridiplantae</taxon>
        <taxon>Streptophyta</taxon>
        <taxon>Embryophyta</taxon>
        <taxon>Tracheophyta</taxon>
        <taxon>Spermatophyta</taxon>
        <taxon>Magnoliopsida</taxon>
        <taxon>eudicotyledons</taxon>
        <taxon>Gunneridae</taxon>
        <taxon>Pentapetalae</taxon>
        <taxon>rosids</taxon>
        <taxon>fabids</taxon>
        <taxon>Rosales</taxon>
        <taxon>Cannabaceae</taxon>
        <taxon>Cannabis</taxon>
    </lineage>
</organism>
<feature type="compositionally biased region" description="Polar residues" evidence="1">
    <location>
        <begin position="121"/>
        <end position="132"/>
    </location>
</feature>